<evidence type="ECO:0000313" key="3">
    <source>
        <dbReference type="EMBL" id="KAH8082435.1"/>
    </source>
</evidence>
<accession>A0A8K0UFK3</accession>
<name>A0A8K0UFK3_9AGAR</name>
<comment type="caution">
    <text evidence="3">The sequence shown here is derived from an EMBL/GenBank/DDBJ whole genome shotgun (WGS) entry which is preliminary data.</text>
</comment>
<reference evidence="3" key="1">
    <citation type="journal article" date="2021" name="New Phytol.">
        <title>Evolutionary innovations through gain and loss of genes in the ectomycorrhizal Boletales.</title>
        <authorList>
            <person name="Wu G."/>
            <person name="Miyauchi S."/>
            <person name="Morin E."/>
            <person name="Kuo A."/>
            <person name="Drula E."/>
            <person name="Varga T."/>
            <person name="Kohler A."/>
            <person name="Feng B."/>
            <person name="Cao Y."/>
            <person name="Lipzen A."/>
            <person name="Daum C."/>
            <person name="Hundley H."/>
            <person name="Pangilinan J."/>
            <person name="Johnson J."/>
            <person name="Barry K."/>
            <person name="LaButti K."/>
            <person name="Ng V."/>
            <person name="Ahrendt S."/>
            <person name="Min B."/>
            <person name="Choi I.G."/>
            <person name="Park H."/>
            <person name="Plett J.M."/>
            <person name="Magnuson J."/>
            <person name="Spatafora J.W."/>
            <person name="Nagy L.G."/>
            <person name="Henrissat B."/>
            <person name="Grigoriev I.V."/>
            <person name="Yang Z.L."/>
            <person name="Xu J."/>
            <person name="Martin F.M."/>
        </authorList>
    </citation>
    <scope>NUCLEOTIDE SEQUENCE</scope>
    <source>
        <strain evidence="3">KKN 215</strain>
    </source>
</reference>
<evidence type="ECO:0000313" key="4">
    <source>
        <dbReference type="Proteomes" id="UP000813824"/>
    </source>
</evidence>
<dbReference type="OrthoDB" id="27214at2759"/>
<dbReference type="Gene3D" id="3.90.226.10">
    <property type="entry name" value="2-enoyl-CoA Hydratase, Chain A, domain 1"/>
    <property type="match status" value="1"/>
</dbReference>
<keyword evidence="2" id="KW-0732">Signal</keyword>
<organism evidence="3 4">
    <name type="scientific">Cristinia sonorae</name>
    <dbReference type="NCBI Taxonomy" id="1940300"/>
    <lineage>
        <taxon>Eukaryota</taxon>
        <taxon>Fungi</taxon>
        <taxon>Dikarya</taxon>
        <taxon>Basidiomycota</taxon>
        <taxon>Agaricomycotina</taxon>
        <taxon>Agaricomycetes</taxon>
        <taxon>Agaricomycetidae</taxon>
        <taxon>Agaricales</taxon>
        <taxon>Pleurotineae</taxon>
        <taxon>Stephanosporaceae</taxon>
        <taxon>Cristinia</taxon>
    </lineage>
</organism>
<evidence type="ECO:0008006" key="5">
    <source>
        <dbReference type="Google" id="ProtNLM"/>
    </source>
</evidence>
<dbReference type="Proteomes" id="UP000813824">
    <property type="component" value="Unassembled WGS sequence"/>
</dbReference>
<protein>
    <recommendedName>
        <fullName evidence="5">Tail specific protease domain-containing protein</fullName>
    </recommendedName>
</protein>
<dbReference type="PANTHER" id="PTHR37049:SF4">
    <property type="entry name" value="RHODANESE DOMAIN-CONTAINING PROTEIN"/>
    <property type="match status" value="1"/>
</dbReference>
<keyword evidence="4" id="KW-1185">Reference proteome</keyword>
<dbReference type="EMBL" id="JAEVFJ010000050">
    <property type="protein sequence ID" value="KAH8082435.1"/>
    <property type="molecule type" value="Genomic_DNA"/>
</dbReference>
<feature type="region of interest" description="Disordered" evidence="1">
    <location>
        <begin position="332"/>
        <end position="355"/>
    </location>
</feature>
<dbReference type="PANTHER" id="PTHR37049">
    <property type="entry name" value="PEPTIDASE S41 FAMILY PROTEIN"/>
    <property type="match status" value="1"/>
</dbReference>
<evidence type="ECO:0000256" key="2">
    <source>
        <dbReference type="SAM" id="SignalP"/>
    </source>
</evidence>
<dbReference type="InterPro" id="IPR029045">
    <property type="entry name" value="ClpP/crotonase-like_dom_sf"/>
</dbReference>
<sequence>MWPNLSLRGWAFCGALSAALGATVDTRQDRASETRDPCEPLARVQWTSPQELRACFRAIQTGPIDKVRDHLLDVVDKTLDQYHTARYFQKHAPPPFTDDVHVDLDAEFRRMRHTRYRTEFDLHLDLSQTIKGLNHLDTVYFNYCYDQVFMNYIPTPLVLVADNRGKERMYIAPNAFEIASSEFPDQIDVWQNALPGKLKGQLQSLDGAEVLEINDRDPWLAVNANARRSGRYQGFGTRQMAFFASYGTNDAGSWSYDFGDFASMPGPYEDSVSLTIRRVNSSKAETITLPYRSRRYNGVWYDKDSYRENMCLPNVFTNGEDLYQFPFASNSNASTPDKPINSLQQQPPLDPEDRKHHAVSVLVDAAPYSLPSLEALSISPPILQYSSARFYMLTDGKTAVLSLGAFSARSYISLQATLADGIQKVKDLGAKRLIIDVSNNEGGYVCIAHWLHRILLGPRPSTNRGISLDSILRANPMAQRIVKVIAEDGGDPDKTLIYNGHEMAWANGTWMDETTNYLKKPEKRYINGKVVEFSPRLGGQCVPWAYREPPETAAFKPRDIVIVGNGRCSGACAMFSTAMSKRDGVRTVVMGGKKGVPQQYAGSVGGVTMDFAEMRTEILSTGLGESPLALPMFETASLLSFTWKLSLGIKNPNEPEDYQSRAADITVPLTMETVNNPPEVWRQVAKIAW</sequence>
<feature type="signal peptide" evidence="2">
    <location>
        <begin position="1"/>
        <end position="21"/>
    </location>
</feature>
<evidence type="ECO:0000256" key="1">
    <source>
        <dbReference type="SAM" id="MobiDB-lite"/>
    </source>
</evidence>
<feature type="chain" id="PRO_5035449168" description="Tail specific protease domain-containing protein" evidence="2">
    <location>
        <begin position="22"/>
        <end position="689"/>
    </location>
</feature>
<dbReference type="InterPro" id="IPR052766">
    <property type="entry name" value="S41A_metabolite_peptidase"/>
</dbReference>
<gene>
    <name evidence="3" type="ORF">BXZ70DRAFT_1012287</name>
</gene>
<feature type="compositionally biased region" description="Polar residues" evidence="1">
    <location>
        <begin position="332"/>
        <end position="347"/>
    </location>
</feature>
<dbReference type="AlphaFoldDB" id="A0A8K0UFK3"/>
<proteinExistence type="predicted"/>
<dbReference type="SUPFAM" id="SSF52096">
    <property type="entry name" value="ClpP/crotonase"/>
    <property type="match status" value="1"/>
</dbReference>